<accession>A0A401UDQ2</accession>
<dbReference type="OrthoDB" id="9807687at2"/>
<evidence type="ECO:0000313" key="3">
    <source>
        <dbReference type="Proteomes" id="UP000288227"/>
    </source>
</evidence>
<dbReference type="InterPro" id="IPR014982">
    <property type="entry name" value="GSCFA"/>
</dbReference>
<name>A0A401UDQ2_9BACT</name>
<feature type="domain" description="GSCFA" evidence="1">
    <location>
        <begin position="21"/>
        <end position="258"/>
    </location>
</feature>
<dbReference type="PROSITE" id="PS51257">
    <property type="entry name" value="PROKAR_LIPOPROTEIN"/>
    <property type="match status" value="1"/>
</dbReference>
<sequence>MFRTELITHPSQHKIAITHPLLTIGSCFAEAIGNRLHGAKFKVSVNPFGTTYNPISIHNLLVYALTDKNLPNDAYVQLQDVHLNYHLHSSFSALSKAELQQKIDVSMNKVQADLKVCDVLLITYGTAWVYQRKKEGNINIVNNCHKQASSLFNKQLLKQKEIENSFDGLYQVLKKIRPDLRIILTLSPVRHIKDTLELNAVSKAILRTSCYHISQRYTDVDYFPAYEIMMDDLRDYRFYKSDMLHPTIEAEDYIWEKFARTYFETDTIAFIKKWKEIKAALAHKPFHPSSTAHQLFLKSLYTKVSELKNVVNVEEELLFIQSQITSL</sequence>
<dbReference type="EMBL" id="BHXQ01000006">
    <property type="protein sequence ID" value="GCC52982.1"/>
    <property type="molecule type" value="Genomic_DNA"/>
</dbReference>
<proteinExistence type="predicted"/>
<dbReference type="SUPFAM" id="SSF52266">
    <property type="entry name" value="SGNH hydrolase"/>
    <property type="match status" value="1"/>
</dbReference>
<organism evidence="2 3">
    <name type="scientific">Chryseotalea sanaruensis</name>
    <dbReference type="NCBI Taxonomy" id="2482724"/>
    <lineage>
        <taxon>Bacteria</taxon>
        <taxon>Pseudomonadati</taxon>
        <taxon>Bacteroidota</taxon>
        <taxon>Cytophagia</taxon>
        <taxon>Cytophagales</taxon>
        <taxon>Chryseotaleaceae</taxon>
        <taxon>Chryseotalea</taxon>
    </lineage>
</organism>
<evidence type="ECO:0000259" key="1">
    <source>
        <dbReference type="Pfam" id="PF08885"/>
    </source>
</evidence>
<gene>
    <name evidence="2" type="ORF">SanaruYs_32230</name>
</gene>
<protein>
    <submittedName>
        <fullName evidence="2">GSCFA family protein</fullName>
    </submittedName>
</protein>
<comment type="caution">
    <text evidence="2">The sequence shown here is derived from an EMBL/GenBank/DDBJ whole genome shotgun (WGS) entry which is preliminary data.</text>
</comment>
<evidence type="ECO:0000313" key="2">
    <source>
        <dbReference type="EMBL" id="GCC52982.1"/>
    </source>
</evidence>
<dbReference type="Pfam" id="PF08885">
    <property type="entry name" value="GSCFA"/>
    <property type="match status" value="1"/>
</dbReference>
<dbReference type="RefSeq" id="WP_127123631.1">
    <property type="nucleotide sequence ID" value="NZ_BHXQ01000006.1"/>
</dbReference>
<keyword evidence="3" id="KW-1185">Reference proteome</keyword>
<reference evidence="2 3" key="1">
    <citation type="submission" date="2018-11" db="EMBL/GenBank/DDBJ databases">
        <title>Chryseotalea sanarue gen. nov., sp., nov., a member of the family Cytophagaceae, isolated from a brackish lake in Hamamatsu Japan.</title>
        <authorList>
            <person name="Maejima Y."/>
            <person name="Iino T."/>
            <person name="Muraguchi Y."/>
            <person name="Fukuda K."/>
            <person name="Ohkuma M."/>
            <person name="Moriuchi R."/>
            <person name="Dohra H."/>
            <person name="Kimbara K."/>
            <person name="Shintani M."/>
        </authorList>
    </citation>
    <scope>NUCLEOTIDE SEQUENCE [LARGE SCALE GENOMIC DNA]</scope>
    <source>
        <strain evidence="2 3">Ys</strain>
    </source>
</reference>
<dbReference type="AlphaFoldDB" id="A0A401UDQ2"/>
<dbReference type="Proteomes" id="UP000288227">
    <property type="component" value="Unassembled WGS sequence"/>
</dbReference>